<feature type="domain" description="HTH marR-type" evidence="4">
    <location>
        <begin position="9"/>
        <end position="141"/>
    </location>
</feature>
<dbReference type="Gene3D" id="1.10.10.10">
    <property type="entry name" value="Winged helix-like DNA-binding domain superfamily/Winged helix DNA-binding domain"/>
    <property type="match status" value="1"/>
</dbReference>
<dbReference type="GO" id="GO:0003700">
    <property type="term" value="F:DNA-binding transcription factor activity"/>
    <property type="evidence" value="ECO:0007669"/>
    <property type="project" value="InterPro"/>
</dbReference>
<evidence type="ECO:0000313" key="6">
    <source>
        <dbReference type="Proteomes" id="UP000215596"/>
    </source>
</evidence>
<sequence>MTNEHREQELAVGFIMGMTYRRIAALLQHRIKDYDVTPEQWSVLYQIDQAEGLIQKEIADRCGKDKPTTTRILDLLESKGLIYKETGKQDRRSFVVFSTERGKALIRETLPIEKGITDEVKRCMSDEEYRILLDLLDRIHRHIGEQLERRES</sequence>
<dbReference type="EMBL" id="NPBY01000062">
    <property type="protein sequence ID" value="PAD73717.1"/>
    <property type="molecule type" value="Genomic_DNA"/>
</dbReference>
<dbReference type="PROSITE" id="PS50995">
    <property type="entry name" value="HTH_MARR_2"/>
    <property type="match status" value="1"/>
</dbReference>
<protein>
    <submittedName>
        <fullName evidence="5">MarR family transcriptional regulator</fullName>
    </submittedName>
</protein>
<dbReference type="PANTHER" id="PTHR42756">
    <property type="entry name" value="TRANSCRIPTIONAL REGULATOR, MARR"/>
    <property type="match status" value="1"/>
</dbReference>
<dbReference type="PANTHER" id="PTHR42756:SF1">
    <property type="entry name" value="TRANSCRIPTIONAL REPRESSOR OF EMRAB OPERON"/>
    <property type="match status" value="1"/>
</dbReference>
<proteinExistence type="predicted"/>
<accession>A0A268EKQ8</accession>
<reference evidence="5 6" key="1">
    <citation type="submission" date="2017-07" db="EMBL/GenBank/DDBJ databases">
        <title>Isolation and whole genome analysis of endospore-forming bacteria from heroin.</title>
        <authorList>
            <person name="Kalinowski J."/>
            <person name="Ahrens B."/>
            <person name="Al-Dilaimi A."/>
            <person name="Winkler A."/>
            <person name="Wibberg D."/>
            <person name="Schleenbecker U."/>
            <person name="Ruckert C."/>
            <person name="Wolfel R."/>
            <person name="Grass G."/>
        </authorList>
    </citation>
    <scope>NUCLEOTIDE SEQUENCE [LARGE SCALE GENOMIC DNA]</scope>
    <source>
        <strain evidence="5 6">7537-G1</strain>
    </source>
</reference>
<evidence type="ECO:0000313" key="5">
    <source>
        <dbReference type="EMBL" id="PAD73717.1"/>
    </source>
</evidence>
<dbReference type="Pfam" id="PF01047">
    <property type="entry name" value="MarR"/>
    <property type="match status" value="1"/>
</dbReference>
<keyword evidence="1" id="KW-0805">Transcription regulation</keyword>
<evidence type="ECO:0000256" key="2">
    <source>
        <dbReference type="ARBA" id="ARBA00023125"/>
    </source>
</evidence>
<dbReference type="Proteomes" id="UP000215596">
    <property type="component" value="Unassembled WGS sequence"/>
</dbReference>
<dbReference type="RefSeq" id="WP_095266976.1">
    <property type="nucleotide sequence ID" value="NZ_NPBY01000062.1"/>
</dbReference>
<evidence type="ECO:0000256" key="3">
    <source>
        <dbReference type="ARBA" id="ARBA00023163"/>
    </source>
</evidence>
<dbReference type="SUPFAM" id="SSF46785">
    <property type="entry name" value="Winged helix' DNA-binding domain"/>
    <property type="match status" value="1"/>
</dbReference>
<gene>
    <name evidence="5" type="ORF">CHH67_19350</name>
</gene>
<dbReference type="GO" id="GO:0003677">
    <property type="term" value="F:DNA binding"/>
    <property type="evidence" value="ECO:0007669"/>
    <property type="project" value="UniProtKB-KW"/>
</dbReference>
<dbReference type="InterPro" id="IPR000835">
    <property type="entry name" value="HTH_MarR-typ"/>
</dbReference>
<dbReference type="PRINTS" id="PR00598">
    <property type="entry name" value="HTHMARR"/>
</dbReference>
<evidence type="ECO:0000256" key="1">
    <source>
        <dbReference type="ARBA" id="ARBA00023015"/>
    </source>
</evidence>
<dbReference type="InterPro" id="IPR036390">
    <property type="entry name" value="WH_DNA-bd_sf"/>
</dbReference>
<comment type="caution">
    <text evidence="5">The sequence shown here is derived from an EMBL/GenBank/DDBJ whole genome shotgun (WGS) entry which is preliminary data.</text>
</comment>
<evidence type="ECO:0000259" key="4">
    <source>
        <dbReference type="PROSITE" id="PS50995"/>
    </source>
</evidence>
<name>A0A268EKQ8_9BACL</name>
<dbReference type="AlphaFoldDB" id="A0A268EKQ8"/>
<dbReference type="InterPro" id="IPR036388">
    <property type="entry name" value="WH-like_DNA-bd_sf"/>
</dbReference>
<dbReference type="SMART" id="SM00347">
    <property type="entry name" value="HTH_MARR"/>
    <property type="match status" value="1"/>
</dbReference>
<dbReference type="OrthoDB" id="5327581at2"/>
<keyword evidence="3" id="KW-0804">Transcription</keyword>
<organism evidence="5 6">
    <name type="scientific">Paenibacillus campinasensis</name>
    <dbReference type="NCBI Taxonomy" id="66347"/>
    <lineage>
        <taxon>Bacteria</taxon>
        <taxon>Bacillati</taxon>
        <taxon>Bacillota</taxon>
        <taxon>Bacilli</taxon>
        <taxon>Bacillales</taxon>
        <taxon>Paenibacillaceae</taxon>
        <taxon>Paenibacillus</taxon>
    </lineage>
</organism>
<keyword evidence="2" id="KW-0238">DNA-binding</keyword>